<gene>
    <name evidence="1" type="ORF">SHM_17160</name>
</gene>
<evidence type="ECO:0000313" key="1">
    <source>
        <dbReference type="EMBL" id="BDT04070.1"/>
    </source>
</evidence>
<organism evidence="1 2">
    <name type="scientific">Spiroplasma ixodetis</name>
    <dbReference type="NCBI Taxonomy" id="2141"/>
    <lineage>
        <taxon>Bacteria</taxon>
        <taxon>Bacillati</taxon>
        <taxon>Mycoplasmatota</taxon>
        <taxon>Mollicutes</taxon>
        <taxon>Entomoplasmatales</taxon>
        <taxon>Spiroplasmataceae</taxon>
        <taxon>Spiroplasma</taxon>
    </lineage>
</organism>
<sequence>MEQKYWWKLQKGTGIKVQIPNDIDNQTGKQKYRPAIVIKSYPSHVKVQLLSTQPNKDDYYKITVNNKIGYIRPIYHVTIPFNLIKSL</sequence>
<dbReference type="EMBL" id="AP026933">
    <property type="protein sequence ID" value="BDT04070.1"/>
    <property type="molecule type" value="Genomic_DNA"/>
</dbReference>
<dbReference type="RefSeq" id="WP_281747998.1">
    <property type="nucleotide sequence ID" value="NZ_AP026933.1"/>
</dbReference>
<keyword evidence="2" id="KW-1185">Reference proteome</keyword>
<evidence type="ECO:0000313" key="2">
    <source>
        <dbReference type="Proteomes" id="UP001163387"/>
    </source>
</evidence>
<dbReference type="Gene3D" id="2.30.30.40">
    <property type="entry name" value="SH3 Domains"/>
    <property type="match status" value="1"/>
</dbReference>
<protein>
    <submittedName>
        <fullName evidence="1">Uncharacterized protein</fullName>
    </submittedName>
</protein>
<name>A0ABN6T348_9MOLU</name>
<proteinExistence type="predicted"/>
<dbReference type="Proteomes" id="UP001163387">
    <property type="component" value="Chromosome"/>
</dbReference>
<accession>A0ABN6T348</accession>
<reference evidence="1 2" key="1">
    <citation type="journal article" date="2022" name="Front. Microbiol.">
        <title>Male-killing mechanisms vary between Spiroplasma species.</title>
        <authorList>
            <person name="Arai H."/>
            <person name="Inoue M."/>
            <person name="Kageyama D."/>
        </authorList>
    </citation>
    <scope>NUCLEOTIDE SEQUENCE [LARGE SCALE GENOMIC DNA]</scope>
    <source>
        <strain evidence="2">sHm</strain>
    </source>
</reference>